<accession>A0A8H7S792</accession>
<proteinExistence type="inferred from homology"/>
<evidence type="ECO:0000313" key="4">
    <source>
        <dbReference type="EMBL" id="KAG2222987.1"/>
    </source>
</evidence>
<dbReference type="OrthoDB" id="6058203at2759"/>
<comment type="caution">
    <text evidence="4">The sequence shown here is derived from an EMBL/GenBank/DDBJ whole genome shotgun (WGS) entry which is preliminary data.</text>
</comment>
<dbReference type="GO" id="GO:0004725">
    <property type="term" value="F:protein tyrosine phosphatase activity"/>
    <property type="evidence" value="ECO:0007669"/>
    <property type="project" value="InterPro"/>
</dbReference>
<dbReference type="Proteomes" id="UP000646827">
    <property type="component" value="Unassembled WGS sequence"/>
</dbReference>
<evidence type="ECO:0000259" key="3">
    <source>
        <dbReference type="PROSITE" id="PS50056"/>
    </source>
</evidence>
<dbReference type="InterPro" id="IPR000387">
    <property type="entry name" value="Tyr_Pase_dom"/>
</dbReference>
<dbReference type="EMBL" id="JAEPRB010000070">
    <property type="protein sequence ID" value="KAG2222987.1"/>
    <property type="molecule type" value="Genomic_DNA"/>
</dbReference>
<dbReference type="CDD" id="cd18533">
    <property type="entry name" value="PTP_fungal"/>
    <property type="match status" value="1"/>
</dbReference>
<dbReference type="AlphaFoldDB" id="A0A8H7S792"/>
<dbReference type="Gene3D" id="3.90.190.10">
    <property type="entry name" value="Protein tyrosine phosphatase superfamily"/>
    <property type="match status" value="1"/>
</dbReference>
<dbReference type="PRINTS" id="PR00700">
    <property type="entry name" value="PRTYPHPHTASE"/>
</dbReference>
<dbReference type="PANTHER" id="PTHR19134:SF449">
    <property type="entry name" value="TYROSINE-PROTEIN PHOSPHATASE 1"/>
    <property type="match status" value="1"/>
</dbReference>
<protein>
    <recommendedName>
        <fullName evidence="6">Protein tyrosine phosphatase</fullName>
    </recommendedName>
</protein>
<name>A0A8H7S792_9FUNG</name>
<evidence type="ECO:0000256" key="1">
    <source>
        <dbReference type="ARBA" id="ARBA00009649"/>
    </source>
</evidence>
<sequence length="380" mass="43067">MGTSVRSVISLLSKPRIELQDHAAHQFRLLNKRQSARLSKRNEENNYSMSVAESPAGQIKNRYSNIIPFNRNRIRLERSDLIGEEYLDPAQGDDYINASLIQPPLNIQNKQYIATQGPLKSTVGDFWRMVIEQNTKVIVCLSPELENDQEKCARYWPIESECKEIPLGTNRTNDQHRHQTLRGLFQLRNPTTFNPHASHNRTSSSTAMNEQKKRNIVVRLRNIEPERVDQDADCIIRRIQVSFVDITNAKDNNVVASGTVTQIQFLGWADFSVPEHTEPVLALSRLADQYQPEGAGPIVVHCSAGCGRTGTFCVVNSGMAWLCSALNGSGDVIEELPSDDLVYILADTFRKQRTTMVQASSQFVFCYRALYDGYKQEFEQ</sequence>
<evidence type="ECO:0008006" key="6">
    <source>
        <dbReference type="Google" id="ProtNLM"/>
    </source>
</evidence>
<dbReference type="InterPro" id="IPR003595">
    <property type="entry name" value="Tyr_Pase_cat"/>
</dbReference>
<feature type="domain" description="Tyrosine specific protein phosphatases" evidence="3">
    <location>
        <begin position="278"/>
        <end position="364"/>
    </location>
</feature>
<dbReference type="SMART" id="SM00194">
    <property type="entry name" value="PTPc"/>
    <property type="match status" value="1"/>
</dbReference>
<keyword evidence="5" id="KW-1185">Reference proteome</keyword>
<dbReference type="PROSITE" id="PS00383">
    <property type="entry name" value="TYR_PHOSPHATASE_1"/>
    <property type="match status" value="1"/>
</dbReference>
<dbReference type="Pfam" id="PF00102">
    <property type="entry name" value="Y_phosphatase"/>
    <property type="match status" value="2"/>
</dbReference>
<comment type="similarity">
    <text evidence="1">Belongs to the protein-tyrosine phosphatase family. Non-receptor class subfamily.</text>
</comment>
<dbReference type="PROSITE" id="PS50056">
    <property type="entry name" value="TYR_PHOSPHATASE_2"/>
    <property type="match status" value="1"/>
</dbReference>
<dbReference type="SUPFAM" id="SSF52799">
    <property type="entry name" value="(Phosphotyrosine protein) phosphatases II"/>
    <property type="match status" value="1"/>
</dbReference>
<evidence type="ECO:0000313" key="5">
    <source>
        <dbReference type="Proteomes" id="UP000646827"/>
    </source>
</evidence>
<gene>
    <name evidence="4" type="ORF">INT45_012286</name>
</gene>
<dbReference type="PANTHER" id="PTHR19134">
    <property type="entry name" value="RECEPTOR-TYPE TYROSINE-PROTEIN PHOSPHATASE"/>
    <property type="match status" value="1"/>
</dbReference>
<dbReference type="InterPro" id="IPR000242">
    <property type="entry name" value="PTP_cat"/>
</dbReference>
<dbReference type="InterPro" id="IPR016130">
    <property type="entry name" value="Tyr_Pase_AS"/>
</dbReference>
<dbReference type="PROSITE" id="PS50055">
    <property type="entry name" value="TYR_PHOSPHATASE_PTP"/>
    <property type="match status" value="1"/>
</dbReference>
<feature type="domain" description="Tyrosine-protein phosphatase" evidence="2">
    <location>
        <begin position="23"/>
        <end position="373"/>
    </location>
</feature>
<reference evidence="4 5" key="1">
    <citation type="submission" date="2020-12" db="EMBL/GenBank/DDBJ databases">
        <title>Metabolic potential, ecology and presence of endohyphal bacteria is reflected in genomic diversity of Mucoromycotina.</title>
        <authorList>
            <person name="Muszewska A."/>
            <person name="Okrasinska A."/>
            <person name="Steczkiewicz K."/>
            <person name="Drgas O."/>
            <person name="Orlowska M."/>
            <person name="Perlinska-Lenart U."/>
            <person name="Aleksandrzak-Piekarczyk T."/>
            <person name="Szatraj K."/>
            <person name="Zielenkiewicz U."/>
            <person name="Pilsyk S."/>
            <person name="Malc E."/>
            <person name="Mieczkowski P."/>
            <person name="Kruszewska J.S."/>
            <person name="Biernat P."/>
            <person name="Pawlowska J."/>
        </authorList>
    </citation>
    <scope>NUCLEOTIDE SEQUENCE [LARGE SCALE GENOMIC DNA]</scope>
    <source>
        <strain evidence="4 5">CBS 142.35</strain>
    </source>
</reference>
<evidence type="ECO:0000259" key="2">
    <source>
        <dbReference type="PROSITE" id="PS50055"/>
    </source>
</evidence>
<dbReference type="InterPro" id="IPR050348">
    <property type="entry name" value="Protein-Tyr_Phosphatase"/>
</dbReference>
<dbReference type="SMART" id="SM00404">
    <property type="entry name" value="PTPc_motif"/>
    <property type="match status" value="1"/>
</dbReference>
<organism evidence="4 5">
    <name type="scientific">Circinella minor</name>
    <dbReference type="NCBI Taxonomy" id="1195481"/>
    <lineage>
        <taxon>Eukaryota</taxon>
        <taxon>Fungi</taxon>
        <taxon>Fungi incertae sedis</taxon>
        <taxon>Mucoromycota</taxon>
        <taxon>Mucoromycotina</taxon>
        <taxon>Mucoromycetes</taxon>
        <taxon>Mucorales</taxon>
        <taxon>Lichtheimiaceae</taxon>
        <taxon>Circinella</taxon>
    </lineage>
</organism>
<dbReference type="InterPro" id="IPR029021">
    <property type="entry name" value="Prot-tyrosine_phosphatase-like"/>
</dbReference>